<dbReference type="HAMAP" id="MF_00802">
    <property type="entry name" value="GlnE"/>
    <property type="match status" value="1"/>
</dbReference>
<dbReference type="PANTHER" id="PTHR30621">
    <property type="entry name" value="GLUTAMINE SYNTHETASE ADENYLYLTRANSFERASE"/>
    <property type="match status" value="1"/>
</dbReference>
<comment type="similarity">
    <text evidence="7">Belongs to the GlnE family.</text>
</comment>
<keyword evidence="5 7" id="KW-0460">Magnesium</keyword>
<evidence type="ECO:0000256" key="2">
    <source>
        <dbReference type="ARBA" id="ARBA00022695"/>
    </source>
</evidence>
<evidence type="ECO:0000256" key="3">
    <source>
        <dbReference type="ARBA" id="ARBA00022741"/>
    </source>
</evidence>
<name>K1JNR0_9BURK</name>
<organism evidence="10 11">
    <name type="scientific">Sutterella wadsworthensis 2_1_59BFAA</name>
    <dbReference type="NCBI Taxonomy" id="742823"/>
    <lineage>
        <taxon>Bacteria</taxon>
        <taxon>Pseudomonadati</taxon>
        <taxon>Pseudomonadota</taxon>
        <taxon>Betaproteobacteria</taxon>
        <taxon>Burkholderiales</taxon>
        <taxon>Sutterellaceae</taxon>
        <taxon>Sutterella</taxon>
    </lineage>
</organism>
<comment type="function">
    <text evidence="7">Involved in the regulation of glutamine synthetase GlnA, a key enzyme in the process to assimilate ammonia. When cellular nitrogen levels are high, the C-terminal adenylyl transferase (AT) inactivates GlnA by covalent transfer of an adenylyl group from ATP to specific tyrosine residue of GlnA, thus reducing its activity. Conversely, when nitrogen levels are low, the N-terminal adenylyl removase (AR) activates GlnA by removing the adenylyl group by phosphorolysis, increasing its activity. The regulatory region of GlnE binds the signal transduction protein PII (GlnB) which indicates the nitrogen status of the cell.</text>
</comment>
<dbReference type="EMBL" id="ADMG01000016">
    <property type="protein sequence ID" value="EKB31866.1"/>
    <property type="molecule type" value="Genomic_DNA"/>
</dbReference>
<comment type="caution">
    <text evidence="10">The sequence shown here is derived from an EMBL/GenBank/DDBJ whole genome shotgun (WGS) entry which is preliminary data.</text>
</comment>
<gene>
    <name evidence="7" type="primary">glnE</name>
    <name evidence="10" type="ORF">HMPREF9465_00443</name>
</gene>
<comment type="cofactor">
    <cofactor evidence="7">
        <name>Mg(2+)</name>
        <dbReference type="ChEBI" id="CHEBI:18420"/>
    </cofactor>
</comment>
<dbReference type="InterPro" id="IPR013546">
    <property type="entry name" value="PII_UdlTrfase/GS_AdlTrfase"/>
</dbReference>
<keyword evidence="6 7" id="KW-0511">Multifunctional enzyme</keyword>
<dbReference type="GO" id="GO:0005524">
    <property type="term" value="F:ATP binding"/>
    <property type="evidence" value="ECO:0007669"/>
    <property type="project" value="UniProtKB-UniRule"/>
</dbReference>
<dbReference type="Proteomes" id="UP000005835">
    <property type="component" value="Unassembled WGS sequence"/>
</dbReference>
<evidence type="ECO:0000256" key="7">
    <source>
        <dbReference type="HAMAP-Rule" id="MF_00802"/>
    </source>
</evidence>
<evidence type="ECO:0000259" key="9">
    <source>
        <dbReference type="Pfam" id="PF08335"/>
    </source>
</evidence>
<keyword evidence="3 7" id="KW-0547">Nucleotide-binding</keyword>
<evidence type="ECO:0000259" key="8">
    <source>
        <dbReference type="Pfam" id="PF03710"/>
    </source>
</evidence>
<dbReference type="AlphaFoldDB" id="K1JNR0"/>
<dbReference type="EC" id="2.7.7.42" evidence="7"/>
<feature type="domain" description="Glutamate-ammonia ligase adenylyltransferase repeated" evidence="8">
    <location>
        <begin position="553"/>
        <end position="795"/>
    </location>
</feature>
<evidence type="ECO:0000256" key="4">
    <source>
        <dbReference type="ARBA" id="ARBA00022840"/>
    </source>
</evidence>
<feature type="domain" description="Glutamate-ammonia ligase adenylyltransferase repeated" evidence="8">
    <location>
        <begin position="6"/>
        <end position="247"/>
    </location>
</feature>
<dbReference type="CDD" id="cd05401">
    <property type="entry name" value="NT_GlnE_GlnD_like"/>
    <property type="match status" value="2"/>
</dbReference>
<dbReference type="Gene3D" id="3.30.460.10">
    <property type="entry name" value="Beta Polymerase, domain 2"/>
    <property type="match status" value="2"/>
</dbReference>
<dbReference type="GO" id="GO:0005829">
    <property type="term" value="C:cytosol"/>
    <property type="evidence" value="ECO:0007669"/>
    <property type="project" value="TreeGrafter"/>
</dbReference>
<evidence type="ECO:0000256" key="6">
    <source>
        <dbReference type="ARBA" id="ARBA00023268"/>
    </source>
</evidence>
<dbReference type="GO" id="GO:0008882">
    <property type="term" value="F:[glutamate-ammonia-ligase] adenylyltransferase activity"/>
    <property type="evidence" value="ECO:0007669"/>
    <property type="project" value="UniProtKB-UniRule"/>
</dbReference>
<evidence type="ECO:0000313" key="11">
    <source>
        <dbReference type="Proteomes" id="UP000005835"/>
    </source>
</evidence>
<comment type="catalytic activity">
    <reaction evidence="7">
        <text>[glutamine synthetase]-O(4)-(5'-adenylyl)-L-tyrosine + phosphate = [glutamine synthetase]-L-tyrosine + ADP</text>
        <dbReference type="Rhea" id="RHEA:43716"/>
        <dbReference type="Rhea" id="RHEA-COMP:10660"/>
        <dbReference type="Rhea" id="RHEA-COMP:10661"/>
        <dbReference type="ChEBI" id="CHEBI:43474"/>
        <dbReference type="ChEBI" id="CHEBI:46858"/>
        <dbReference type="ChEBI" id="CHEBI:83624"/>
        <dbReference type="ChEBI" id="CHEBI:456216"/>
        <dbReference type="EC" id="2.7.7.89"/>
    </reaction>
</comment>
<dbReference type="PANTHER" id="PTHR30621:SF0">
    <property type="entry name" value="BIFUNCTIONAL GLUTAMINE SYNTHETASE ADENYLYLTRANSFERASE_ADENYLYL-REMOVING ENZYME"/>
    <property type="match status" value="1"/>
</dbReference>
<feature type="region of interest" description="Adenylyl transferase" evidence="7">
    <location>
        <begin position="445"/>
        <end position="953"/>
    </location>
</feature>
<protein>
    <recommendedName>
        <fullName evidence="7">Bifunctional glutamine synthetase adenylyltransferase/adenylyl-removing enzyme</fullName>
    </recommendedName>
    <alternativeName>
        <fullName evidence="7">ATP:glutamine synthetase adenylyltransferase</fullName>
    </alternativeName>
    <alternativeName>
        <fullName evidence="7">ATase</fullName>
    </alternativeName>
    <domain>
        <recommendedName>
            <fullName evidence="7">Glutamine synthetase adenylyl-L-tyrosine phosphorylase</fullName>
            <ecNumber evidence="7">2.7.7.89</ecNumber>
        </recommendedName>
        <alternativeName>
            <fullName evidence="7">Adenylyl removase</fullName>
            <shortName evidence="7">AR</shortName>
            <shortName evidence="7">AT-N</shortName>
        </alternativeName>
    </domain>
    <domain>
        <recommendedName>
            <fullName evidence="7">Glutamine synthetase adenylyl transferase</fullName>
            <ecNumber evidence="7">2.7.7.42</ecNumber>
        </recommendedName>
        <alternativeName>
            <fullName evidence="7">Adenylyl transferase</fullName>
            <shortName evidence="7">AT</shortName>
            <shortName evidence="7">AT-C</shortName>
        </alternativeName>
    </domain>
</protein>
<dbReference type="GO" id="GO:0000287">
    <property type="term" value="F:magnesium ion binding"/>
    <property type="evidence" value="ECO:0007669"/>
    <property type="project" value="UniProtKB-UniRule"/>
</dbReference>
<dbReference type="Pfam" id="PF08335">
    <property type="entry name" value="GlnD_UR_UTase"/>
    <property type="match status" value="2"/>
</dbReference>
<accession>K1JNR0</accession>
<dbReference type="EC" id="2.7.7.89" evidence="7"/>
<dbReference type="NCBIfam" id="NF008292">
    <property type="entry name" value="PRK11072.1"/>
    <property type="match status" value="1"/>
</dbReference>
<dbReference type="GO" id="GO:0000820">
    <property type="term" value="P:regulation of glutamine family amino acid metabolic process"/>
    <property type="evidence" value="ECO:0007669"/>
    <property type="project" value="UniProtKB-UniRule"/>
</dbReference>
<dbReference type="InterPro" id="IPR005190">
    <property type="entry name" value="GlnE_rpt_dom"/>
</dbReference>
<reference evidence="10 11" key="1">
    <citation type="submission" date="2012-05" db="EMBL/GenBank/DDBJ databases">
        <title>The Genome Sequence of Sutterella wadsworthensis 2_1_59BFAA.</title>
        <authorList>
            <consortium name="The Broad Institute Genome Sequencing Platform"/>
            <person name="Earl A."/>
            <person name="Ward D."/>
            <person name="Feldgarden M."/>
            <person name="Gevers D."/>
            <person name="Daigneault M."/>
            <person name="Strauss J."/>
            <person name="Allen-Vercoe E."/>
            <person name="Walker B."/>
            <person name="Young S.K."/>
            <person name="Zeng Q."/>
            <person name="Gargeya S."/>
            <person name="Fitzgerald M."/>
            <person name="Haas B."/>
            <person name="Abouelleil A."/>
            <person name="Alvarado L."/>
            <person name="Arachchi H.M."/>
            <person name="Berlin A.M."/>
            <person name="Chapman S.B."/>
            <person name="Goldberg J."/>
            <person name="Griggs A."/>
            <person name="Gujja S."/>
            <person name="Hansen M."/>
            <person name="Howarth C."/>
            <person name="Imamovic A."/>
            <person name="Larimer J."/>
            <person name="McCowen C."/>
            <person name="Montmayeur A."/>
            <person name="Murphy C."/>
            <person name="Neiman D."/>
            <person name="Pearson M."/>
            <person name="Priest M."/>
            <person name="Roberts A."/>
            <person name="Saif S."/>
            <person name="Shea T."/>
            <person name="Sisk P."/>
            <person name="Sykes S."/>
            <person name="Wortman J."/>
            <person name="Nusbaum C."/>
            <person name="Birren B."/>
        </authorList>
    </citation>
    <scope>NUCLEOTIDE SEQUENCE [LARGE SCALE GENOMIC DNA]</scope>
    <source>
        <strain evidence="10 11">2_1_59BFAA</strain>
    </source>
</reference>
<proteinExistence type="inferred from homology"/>
<dbReference type="SUPFAM" id="SSF81301">
    <property type="entry name" value="Nucleotidyltransferase"/>
    <property type="match status" value="2"/>
</dbReference>
<dbReference type="PATRIC" id="fig|742823.3.peg.441"/>
<keyword evidence="1 7" id="KW-0808">Transferase</keyword>
<dbReference type="Pfam" id="PF03710">
    <property type="entry name" value="GlnE"/>
    <property type="match status" value="2"/>
</dbReference>
<dbReference type="Gene3D" id="1.20.120.1510">
    <property type="match status" value="1"/>
</dbReference>
<dbReference type="InterPro" id="IPR023057">
    <property type="entry name" value="GlnE"/>
</dbReference>
<evidence type="ECO:0000313" key="10">
    <source>
        <dbReference type="EMBL" id="EKB31866.1"/>
    </source>
</evidence>
<dbReference type="Gene3D" id="1.20.120.330">
    <property type="entry name" value="Nucleotidyltransferases domain 2"/>
    <property type="match status" value="2"/>
</dbReference>
<evidence type="ECO:0000256" key="1">
    <source>
        <dbReference type="ARBA" id="ARBA00022679"/>
    </source>
</evidence>
<dbReference type="RefSeq" id="WP_005433711.1">
    <property type="nucleotide sequence ID" value="NZ_JH815514.1"/>
</dbReference>
<keyword evidence="4 7" id="KW-0067">ATP-binding</keyword>
<dbReference type="STRING" id="742823.HMPREF9465_00443"/>
<dbReference type="HOGENOM" id="CLU_006233_0_1_4"/>
<evidence type="ECO:0000256" key="5">
    <source>
        <dbReference type="ARBA" id="ARBA00022842"/>
    </source>
</evidence>
<dbReference type="InterPro" id="IPR043519">
    <property type="entry name" value="NT_sf"/>
</dbReference>
<dbReference type="eggNOG" id="COG1391">
    <property type="taxonomic scope" value="Bacteria"/>
</dbReference>
<feature type="domain" description="PII-uridylyltransferase/Glutamine-synthetase adenylyltransferase" evidence="9">
    <location>
        <begin position="288"/>
        <end position="432"/>
    </location>
</feature>
<sequence length="953" mass="107443">MPSLTLEDVVRFSPFVARSLSAMHPGEDARACLAHFERIVEETFPREAMEAEAAAAADSQTLRMKLREMRRRLIVNIIGRNATGRIDYFEVVRLMSDFAETAVTATVKVNARELAERCGVPYGMSGRPQDLMVVGMGKLGGRELNVSSDIDLIFLFDEEGETRATPEFPNARRTLTVQEFYERLARRVIPALNDIEGPGFVFRVDMRLRPNGESGPIVCSTDMLEEYLYTQGRDWERFAWLKGRIINEPVFSAPEDFEQQKRNVSSLVRPFVFRKYLDFNAISSLTRLHEMIRAETARRELARGGTCINVKLGRGGIREIEFLTQTLQVIRGGRDPLLRGRETLAMLEVLSGDGGISAEMAARLSEHYVFLRNVEHAIQYVNDEQTQRLPKEGEGLTAVAGLLGMPADELWSRLEGVREYVAAAFDSVFQVHEPAADTADWPTGWETGTSSASEALTGKLRSLGYGDDVDELVSRIMRLASARAGRSLSDEARKRLQSLIPVVAEGCPEWLPKDGPRVVPAVEVFSRYLKLLEAIAGRSTYVALLSQYPKAAERVGRVLAASRWTADYIVRHPIILDELVDGRIHEMDDFTPVDWSEWADRLHRALVEADGDQERQMNALRDAHHSAVFRLLIADLDGRFTVERLADHLSALADAVLEEVLDLAWVSMTKKHCDRPKFAVIGYGKLGGKELGYDSDLDLVFIYDDPDLEADLTYSRLVRRMMSWLTIQTSSGKLFDVDLRLRPNGDSGLIVSSFDMFSRYQRNADGNGAWFWEHQALTRARFVAGDADVGKRFEDERREILMMPRTQDEARASVLEMRRKMLDGHPNRTALFDIKHDRGGMVDVEFIVQLLVLTHSAEHPELVNNFGNILLLEKAADLGLTDPAVSAPAVRAYRRYRALQHEIRLNAGEGVPVRVPADMIEAEREAVLKLWRTVFETDAPLREGDTFDRSETR</sequence>
<keyword evidence="11" id="KW-1185">Reference proteome</keyword>
<dbReference type="SUPFAM" id="SSF81593">
    <property type="entry name" value="Nucleotidyltransferase substrate binding subunit/domain"/>
    <property type="match status" value="2"/>
</dbReference>
<keyword evidence="2 7" id="KW-0548">Nucleotidyltransferase</keyword>
<feature type="domain" description="PII-uridylyltransferase/Glutamine-synthetase adenylyltransferase" evidence="9">
    <location>
        <begin position="823"/>
        <end position="908"/>
    </location>
</feature>
<feature type="region of interest" description="Adenylyl removase" evidence="7">
    <location>
        <begin position="1"/>
        <end position="435"/>
    </location>
</feature>
<comment type="catalytic activity">
    <reaction evidence="7">
        <text>[glutamine synthetase]-L-tyrosine + ATP = [glutamine synthetase]-O(4)-(5'-adenylyl)-L-tyrosine + diphosphate</text>
        <dbReference type="Rhea" id="RHEA:18589"/>
        <dbReference type="Rhea" id="RHEA-COMP:10660"/>
        <dbReference type="Rhea" id="RHEA-COMP:10661"/>
        <dbReference type="ChEBI" id="CHEBI:30616"/>
        <dbReference type="ChEBI" id="CHEBI:33019"/>
        <dbReference type="ChEBI" id="CHEBI:46858"/>
        <dbReference type="ChEBI" id="CHEBI:83624"/>
        <dbReference type="EC" id="2.7.7.42"/>
    </reaction>
</comment>
<dbReference type="GO" id="GO:0047388">
    <property type="term" value="F:[glutamine synthetase]-adenylyl-L-tyrosine phosphorylase activity"/>
    <property type="evidence" value="ECO:0007669"/>
    <property type="project" value="UniProtKB-EC"/>
</dbReference>